<accession>A0ABU6X6E6</accession>
<keyword evidence="1" id="KW-0812">Transmembrane</keyword>
<feature type="transmembrane region" description="Helical" evidence="1">
    <location>
        <begin position="12"/>
        <end position="36"/>
    </location>
</feature>
<evidence type="ECO:0000313" key="3">
    <source>
        <dbReference type="Proteomes" id="UP001341840"/>
    </source>
</evidence>
<dbReference type="Proteomes" id="UP001341840">
    <property type="component" value="Unassembled WGS sequence"/>
</dbReference>
<proteinExistence type="predicted"/>
<reference evidence="2 3" key="1">
    <citation type="journal article" date="2023" name="Plants (Basel)">
        <title>Bridging the Gap: Combining Genomics and Transcriptomics Approaches to Understand Stylosanthes scabra, an Orphan Legume from the Brazilian Caatinga.</title>
        <authorList>
            <person name="Ferreira-Neto J.R.C."/>
            <person name="da Silva M.D."/>
            <person name="Binneck E."/>
            <person name="de Melo N.F."/>
            <person name="da Silva R.H."/>
            <person name="de Melo A.L.T.M."/>
            <person name="Pandolfi V."/>
            <person name="Bustamante F.O."/>
            <person name="Brasileiro-Vidal A.C."/>
            <person name="Benko-Iseppon A.M."/>
        </authorList>
    </citation>
    <scope>NUCLEOTIDE SEQUENCE [LARGE SCALE GENOMIC DNA]</scope>
    <source>
        <tissue evidence="2">Leaves</tissue>
    </source>
</reference>
<comment type="caution">
    <text evidence="2">The sequence shown here is derived from an EMBL/GenBank/DDBJ whole genome shotgun (WGS) entry which is preliminary data.</text>
</comment>
<keyword evidence="1" id="KW-1133">Transmembrane helix</keyword>
<evidence type="ECO:0008006" key="4">
    <source>
        <dbReference type="Google" id="ProtNLM"/>
    </source>
</evidence>
<dbReference type="EMBL" id="JASCZI010211507">
    <property type="protein sequence ID" value="MED6193401.1"/>
    <property type="molecule type" value="Genomic_DNA"/>
</dbReference>
<keyword evidence="3" id="KW-1185">Reference proteome</keyword>
<evidence type="ECO:0000256" key="1">
    <source>
        <dbReference type="SAM" id="Phobius"/>
    </source>
</evidence>
<protein>
    <recommendedName>
        <fullName evidence="4">RNase H type-1 domain-containing protein</fullName>
    </recommendedName>
</protein>
<keyword evidence="1" id="KW-0472">Membrane</keyword>
<gene>
    <name evidence="2" type="ORF">PIB30_019137</name>
</gene>
<organism evidence="2 3">
    <name type="scientific">Stylosanthes scabra</name>
    <dbReference type="NCBI Taxonomy" id="79078"/>
    <lineage>
        <taxon>Eukaryota</taxon>
        <taxon>Viridiplantae</taxon>
        <taxon>Streptophyta</taxon>
        <taxon>Embryophyta</taxon>
        <taxon>Tracheophyta</taxon>
        <taxon>Spermatophyta</taxon>
        <taxon>Magnoliopsida</taxon>
        <taxon>eudicotyledons</taxon>
        <taxon>Gunneridae</taxon>
        <taxon>Pentapetalae</taxon>
        <taxon>rosids</taxon>
        <taxon>fabids</taxon>
        <taxon>Fabales</taxon>
        <taxon>Fabaceae</taxon>
        <taxon>Papilionoideae</taxon>
        <taxon>50 kb inversion clade</taxon>
        <taxon>dalbergioids sensu lato</taxon>
        <taxon>Dalbergieae</taxon>
        <taxon>Pterocarpus clade</taxon>
        <taxon>Stylosanthes</taxon>
    </lineage>
</organism>
<evidence type="ECO:0000313" key="2">
    <source>
        <dbReference type="EMBL" id="MED6193401.1"/>
    </source>
</evidence>
<name>A0ABU6X6E6_9FABA</name>
<sequence length="83" mass="9274">MAIGLGVALVVFRIRVFFVVNFLLFGKTILLGSLVLARDLASKIKEVELWPWCLRIKLIQRSANMASDLLAKHAASSQLVYTE</sequence>